<dbReference type="Proteomes" id="UP000695022">
    <property type="component" value="Unplaced"/>
</dbReference>
<dbReference type="Gene3D" id="2.60.120.740">
    <property type="match status" value="1"/>
</dbReference>
<name>A0ABM1EVV3_PRICU</name>
<dbReference type="InterPro" id="IPR043159">
    <property type="entry name" value="Lectin_gal-bd_sf"/>
</dbReference>
<organism evidence="3 4">
    <name type="scientific">Priapulus caudatus</name>
    <name type="common">Priapulid worm</name>
    <dbReference type="NCBI Taxonomy" id="37621"/>
    <lineage>
        <taxon>Eukaryota</taxon>
        <taxon>Metazoa</taxon>
        <taxon>Ecdysozoa</taxon>
        <taxon>Scalidophora</taxon>
        <taxon>Priapulida</taxon>
        <taxon>Priapulimorpha</taxon>
        <taxon>Priapulimorphida</taxon>
        <taxon>Priapulidae</taxon>
        <taxon>Priapulus</taxon>
    </lineage>
</organism>
<accession>A0ABM1EVV3</accession>
<evidence type="ECO:0000256" key="2">
    <source>
        <dbReference type="SAM" id="Phobius"/>
    </source>
</evidence>
<feature type="transmembrane region" description="Helical" evidence="2">
    <location>
        <begin position="151"/>
        <end position="172"/>
    </location>
</feature>
<sequence>MKVCHGKKHCLVLASTSRFNDPCPARVAKYLVVVYTCVPARILKRLYTQEDSSRGILGGQPSYIPDPSMVNNNNNKNKNAGVQINRTAGRRPDNSGGVYLGEYDYGFAVNTEAKQNGDEHTFQQGSSHLGATILADVVLSIQYLKEHRETIGIYFGFSLCVGVGALALVCAAKLVRRRHRAKAAAVTTPENKSLMKPPPTSVANGVVTSDLDLLSDALEPVQFTGSTFRGSASPPGRPRSYHSNTNSHYASHYSRYNHMQI</sequence>
<dbReference type="PANTHER" id="PTHR48422:SF1">
    <property type="entry name" value="PROTEIN EVA-1 HOMOLOG A"/>
    <property type="match status" value="1"/>
</dbReference>
<gene>
    <name evidence="4" type="primary">LOC106816258</name>
</gene>
<dbReference type="PANTHER" id="PTHR48422">
    <property type="entry name" value="PROTEIN EVA-1 HOMOLOG B-RELATED"/>
    <property type="match status" value="1"/>
</dbReference>
<feature type="region of interest" description="Disordered" evidence="1">
    <location>
        <begin position="69"/>
        <end position="93"/>
    </location>
</feature>
<reference evidence="4" key="1">
    <citation type="submission" date="2025-08" db="UniProtKB">
        <authorList>
            <consortium name="RefSeq"/>
        </authorList>
    </citation>
    <scope>IDENTIFICATION</scope>
</reference>
<proteinExistence type="predicted"/>
<keyword evidence="2" id="KW-0472">Membrane</keyword>
<keyword evidence="2" id="KW-1133">Transmembrane helix</keyword>
<dbReference type="GeneID" id="106816258"/>
<protein>
    <submittedName>
        <fullName evidence="4">Uncharacterized protein LOC106816258</fullName>
    </submittedName>
</protein>
<dbReference type="InterPro" id="IPR052461">
    <property type="entry name" value="EVA1_A/B"/>
</dbReference>
<dbReference type="RefSeq" id="XP_014676324.1">
    <property type="nucleotide sequence ID" value="XM_014820838.1"/>
</dbReference>
<keyword evidence="3" id="KW-1185">Reference proteome</keyword>
<feature type="region of interest" description="Disordered" evidence="1">
    <location>
        <begin position="225"/>
        <end position="248"/>
    </location>
</feature>
<evidence type="ECO:0000256" key="1">
    <source>
        <dbReference type="SAM" id="MobiDB-lite"/>
    </source>
</evidence>
<evidence type="ECO:0000313" key="4">
    <source>
        <dbReference type="RefSeq" id="XP_014676324.1"/>
    </source>
</evidence>
<keyword evidence="2" id="KW-0812">Transmembrane</keyword>
<evidence type="ECO:0000313" key="3">
    <source>
        <dbReference type="Proteomes" id="UP000695022"/>
    </source>
</evidence>